<evidence type="ECO:0000313" key="2">
    <source>
        <dbReference type="EMBL" id="GAA2038693.1"/>
    </source>
</evidence>
<sequence length="427" mass="46138">MAEHNPVPTSFGAELRRRRLAAGMSISVLAERIEFSRGFISKVETGARSPSLDFVRVADAALDAGGEFIAMFAPRTPAQPLVPVAGMIRRHELATQGADGVVVPAGHNSPAAIGLEGDAPLKVFHQILKNLRDLGQVLEPSQVLAMLRPQIAVLRHLAQTSGPADARKAALVASHFAEYAGWMAQEMGDDVAALRWLDDAVDLGRTAGNLDLVAYANVRRANIALYQQDAYGTVSYARRVQTMDCSNRVKGLAAEREAQGHALAGDYIAFHRSLSLSADLLARSVQIQTPEGLVLGSTKVRDTGSFAEGWALHDLGRSAEAVEILTRLLDTTEPTSLRAWGRIGARLALALATVNDVRRSCEVIHPVLVQGIATRSATIRSDLRQLARILNRRRADPVVRKIMPDLSSALTPAVHRPAVELRQLPEE</sequence>
<dbReference type="PROSITE" id="PS50943">
    <property type="entry name" value="HTH_CROC1"/>
    <property type="match status" value="1"/>
</dbReference>
<comment type="caution">
    <text evidence="2">The sequence shown here is derived from an EMBL/GenBank/DDBJ whole genome shotgun (WGS) entry which is preliminary data.</text>
</comment>
<dbReference type="SUPFAM" id="SSF47413">
    <property type="entry name" value="lambda repressor-like DNA-binding domains"/>
    <property type="match status" value="1"/>
</dbReference>
<feature type="domain" description="HTH cro/C1-type" evidence="1">
    <location>
        <begin position="15"/>
        <end position="60"/>
    </location>
</feature>
<keyword evidence="3" id="KW-1185">Reference proteome</keyword>
<reference evidence="2 3" key="1">
    <citation type="journal article" date="2019" name="Int. J. Syst. Evol. Microbiol.">
        <title>The Global Catalogue of Microorganisms (GCM) 10K type strain sequencing project: providing services to taxonomists for standard genome sequencing and annotation.</title>
        <authorList>
            <consortium name="The Broad Institute Genomics Platform"/>
            <consortium name="The Broad Institute Genome Sequencing Center for Infectious Disease"/>
            <person name="Wu L."/>
            <person name="Ma J."/>
        </authorList>
    </citation>
    <scope>NUCLEOTIDE SEQUENCE [LARGE SCALE GENOMIC DNA]</scope>
    <source>
        <strain evidence="2 3">JCM 16014</strain>
    </source>
</reference>
<protein>
    <submittedName>
        <fullName evidence="2">Helix-turn-helix transcriptional regulator</fullName>
    </submittedName>
</protein>
<dbReference type="EMBL" id="BAAAQN010000027">
    <property type="protein sequence ID" value="GAA2038693.1"/>
    <property type="molecule type" value="Genomic_DNA"/>
</dbReference>
<dbReference type="Gene3D" id="1.10.260.40">
    <property type="entry name" value="lambda repressor-like DNA-binding domains"/>
    <property type="match status" value="1"/>
</dbReference>
<dbReference type="Proteomes" id="UP001500751">
    <property type="component" value="Unassembled WGS sequence"/>
</dbReference>
<dbReference type="SMART" id="SM00530">
    <property type="entry name" value="HTH_XRE"/>
    <property type="match status" value="1"/>
</dbReference>
<name>A0ABN2UL68_9ACTN</name>
<dbReference type="RefSeq" id="WP_344667645.1">
    <property type="nucleotide sequence ID" value="NZ_BAAAQN010000027.1"/>
</dbReference>
<organism evidence="2 3">
    <name type="scientific">Catenulispora yoronensis</name>
    <dbReference type="NCBI Taxonomy" id="450799"/>
    <lineage>
        <taxon>Bacteria</taxon>
        <taxon>Bacillati</taxon>
        <taxon>Actinomycetota</taxon>
        <taxon>Actinomycetes</taxon>
        <taxon>Catenulisporales</taxon>
        <taxon>Catenulisporaceae</taxon>
        <taxon>Catenulispora</taxon>
    </lineage>
</organism>
<accession>A0ABN2UL68</accession>
<dbReference type="Pfam" id="PF13560">
    <property type="entry name" value="HTH_31"/>
    <property type="match status" value="1"/>
</dbReference>
<dbReference type="InterPro" id="IPR001387">
    <property type="entry name" value="Cro/C1-type_HTH"/>
</dbReference>
<dbReference type="CDD" id="cd00093">
    <property type="entry name" value="HTH_XRE"/>
    <property type="match status" value="1"/>
</dbReference>
<proteinExistence type="predicted"/>
<gene>
    <name evidence="2" type="ORF">GCM10009839_45410</name>
</gene>
<dbReference type="InterPro" id="IPR010982">
    <property type="entry name" value="Lambda_DNA-bd_dom_sf"/>
</dbReference>
<evidence type="ECO:0000313" key="3">
    <source>
        <dbReference type="Proteomes" id="UP001500751"/>
    </source>
</evidence>
<evidence type="ECO:0000259" key="1">
    <source>
        <dbReference type="PROSITE" id="PS50943"/>
    </source>
</evidence>